<keyword evidence="3" id="KW-1185">Reference proteome</keyword>
<evidence type="ECO:0000313" key="3">
    <source>
        <dbReference type="Proteomes" id="UP000307244"/>
    </source>
</evidence>
<accession>A0A4V5NYI2</accession>
<dbReference type="RefSeq" id="WP_136837607.1">
    <property type="nucleotide sequence ID" value="NZ_SWBQ01000006.1"/>
</dbReference>
<reference evidence="2 3" key="1">
    <citation type="submission" date="2019-04" db="EMBL/GenBank/DDBJ databases">
        <title>Pedobacter sp. RP-3-15 sp. nov., isolated from Arctic soil.</title>
        <authorList>
            <person name="Dahal R.H."/>
            <person name="Kim D.-U."/>
        </authorList>
    </citation>
    <scope>NUCLEOTIDE SEQUENCE [LARGE SCALE GENOMIC DNA]</scope>
    <source>
        <strain evidence="2 3">RP-3-15</strain>
    </source>
</reference>
<dbReference type="Gene3D" id="2.60.40.10">
    <property type="entry name" value="Immunoglobulins"/>
    <property type="match status" value="1"/>
</dbReference>
<name>A0A4V5NYI2_9SPHI</name>
<feature type="signal peptide" evidence="1">
    <location>
        <begin position="1"/>
        <end position="21"/>
    </location>
</feature>
<keyword evidence="1" id="KW-0732">Signal</keyword>
<dbReference type="EMBL" id="SWBQ01000006">
    <property type="protein sequence ID" value="TKC03968.1"/>
    <property type="molecule type" value="Genomic_DNA"/>
</dbReference>
<dbReference type="InterPro" id="IPR013783">
    <property type="entry name" value="Ig-like_fold"/>
</dbReference>
<feature type="chain" id="PRO_5020269205" evidence="1">
    <location>
        <begin position="22"/>
        <end position="151"/>
    </location>
</feature>
<organism evidence="2 3">
    <name type="scientific">Pedobacter frigoris</name>
    <dbReference type="NCBI Taxonomy" id="2571272"/>
    <lineage>
        <taxon>Bacteria</taxon>
        <taxon>Pseudomonadati</taxon>
        <taxon>Bacteroidota</taxon>
        <taxon>Sphingobacteriia</taxon>
        <taxon>Sphingobacteriales</taxon>
        <taxon>Sphingobacteriaceae</taxon>
        <taxon>Pedobacter</taxon>
    </lineage>
</organism>
<protein>
    <submittedName>
        <fullName evidence="2">DUF1573 domain-containing protein</fullName>
    </submittedName>
</protein>
<dbReference type="AlphaFoldDB" id="A0A4V5NYI2"/>
<proteinExistence type="predicted"/>
<evidence type="ECO:0000256" key="1">
    <source>
        <dbReference type="SAM" id="SignalP"/>
    </source>
</evidence>
<dbReference type="PROSITE" id="PS51257">
    <property type="entry name" value="PROKAR_LIPOPROTEIN"/>
    <property type="match status" value="1"/>
</dbReference>
<dbReference type="Pfam" id="PF07610">
    <property type="entry name" value="DUF1573"/>
    <property type="match status" value="1"/>
</dbReference>
<evidence type="ECO:0000313" key="2">
    <source>
        <dbReference type="EMBL" id="TKC03968.1"/>
    </source>
</evidence>
<sequence length="151" mass="15700">MKKTLLLALAALTFASCQQNKSSETEAATTVASDSSSNVGAVAGAGDAVIAFETANYNFGKITQGEKVSYSYKFTNTGKGPLIITNAEASCGCTVPEVPKEPIKPGEDGEIKVVFNSDGKIGLQDKVITVTSNAVPSVTALHLTGEIKERQ</sequence>
<dbReference type="InterPro" id="IPR011467">
    <property type="entry name" value="DUF1573"/>
</dbReference>
<comment type="caution">
    <text evidence="2">The sequence shown here is derived from an EMBL/GenBank/DDBJ whole genome shotgun (WGS) entry which is preliminary data.</text>
</comment>
<gene>
    <name evidence="2" type="ORF">FA047_18675</name>
</gene>
<dbReference type="OrthoDB" id="826619at2"/>
<dbReference type="PANTHER" id="PTHR37833:SF1">
    <property type="entry name" value="SIGNAL PEPTIDE PROTEIN"/>
    <property type="match status" value="1"/>
</dbReference>
<dbReference type="PANTHER" id="PTHR37833">
    <property type="entry name" value="LIPOPROTEIN-RELATED"/>
    <property type="match status" value="1"/>
</dbReference>
<dbReference type="Proteomes" id="UP000307244">
    <property type="component" value="Unassembled WGS sequence"/>
</dbReference>